<evidence type="ECO:0000256" key="5">
    <source>
        <dbReference type="ARBA" id="ARBA00022840"/>
    </source>
</evidence>
<dbReference type="InterPro" id="IPR008271">
    <property type="entry name" value="Ser/Thr_kinase_AS"/>
</dbReference>
<dbReference type="FunFam" id="1.10.510.10:FF:000540">
    <property type="entry name" value="Serine/threonine-protein kinase-like protein"/>
    <property type="match status" value="1"/>
</dbReference>
<dbReference type="Gene3D" id="3.30.200.20">
    <property type="entry name" value="Phosphorylase Kinase, domain 1"/>
    <property type="match status" value="1"/>
</dbReference>
<dbReference type="GO" id="GO:0004674">
    <property type="term" value="F:protein serine/threonine kinase activity"/>
    <property type="evidence" value="ECO:0007669"/>
    <property type="project" value="UniProtKB-KW"/>
</dbReference>
<dbReference type="InterPro" id="IPR001245">
    <property type="entry name" value="Ser-Thr/Tyr_kinase_cat_dom"/>
</dbReference>
<keyword evidence="1 7" id="KW-0723">Serine/threonine-protein kinase</keyword>
<dbReference type="InterPro" id="IPR017441">
    <property type="entry name" value="Protein_kinase_ATP_BS"/>
</dbReference>
<evidence type="ECO:0000259" key="8">
    <source>
        <dbReference type="PROSITE" id="PS50011"/>
    </source>
</evidence>
<dbReference type="Proteomes" id="UP001141806">
    <property type="component" value="Unassembled WGS sequence"/>
</dbReference>
<dbReference type="Gene3D" id="1.10.510.10">
    <property type="entry name" value="Transferase(Phosphotransferase) domain 1"/>
    <property type="match status" value="1"/>
</dbReference>
<dbReference type="InterPro" id="IPR011009">
    <property type="entry name" value="Kinase-like_dom_sf"/>
</dbReference>
<dbReference type="EMBL" id="JAMYWD010000007">
    <property type="protein sequence ID" value="KAJ4966482.1"/>
    <property type="molecule type" value="Genomic_DNA"/>
</dbReference>
<reference evidence="9" key="1">
    <citation type="journal article" date="2023" name="Plant J.">
        <title>The genome of the king protea, Protea cynaroides.</title>
        <authorList>
            <person name="Chang J."/>
            <person name="Duong T.A."/>
            <person name="Schoeman C."/>
            <person name="Ma X."/>
            <person name="Roodt D."/>
            <person name="Barker N."/>
            <person name="Li Z."/>
            <person name="Van de Peer Y."/>
            <person name="Mizrachi E."/>
        </authorList>
    </citation>
    <scope>NUCLEOTIDE SEQUENCE</scope>
    <source>
        <tissue evidence="9">Young leaves</tissue>
    </source>
</reference>
<comment type="caution">
    <text evidence="9">The sequence shown here is derived from an EMBL/GenBank/DDBJ whole genome shotgun (WGS) entry which is preliminary data.</text>
</comment>
<gene>
    <name evidence="9" type="ORF">NE237_018331</name>
</gene>
<dbReference type="SUPFAM" id="SSF56112">
    <property type="entry name" value="Protein kinase-like (PK-like)"/>
    <property type="match status" value="1"/>
</dbReference>
<evidence type="ECO:0000256" key="2">
    <source>
        <dbReference type="ARBA" id="ARBA00022679"/>
    </source>
</evidence>
<evidence type="ECO:0000256" key="1">
    <source>
        <dbReference type="ARBA" id="ARBA00022527"/>
    </source>
</evidence>
<keyword evidence="2" id="KW-0808">Transferase</keyword>
<keyword evidence="5 6" id="KW-0067">ATP-binding</keyword>
<keyword evidence="3 6" id="KW-0547">Nucleotide-binding</keyword>
<keyword evidence="4" id="KW-0418">Kinase</keyword>
<proteinExistence type="inferred from homology"/>
<evidence type="ECO:0000256" key="7">
    <source>
        <dbReference type="RuleBase" id="RU000304"/>
    </source>
</evidence>
<organism evidence="9 10">
    <name type="scientific">Protea cynaroides</name>
    <dbReference type="NCBI Taxonomy" id="273540"/>
    <lineage>
        <taxon>Eukaryota</taxon>
        <taxon>Viridiplantae</taxon>
        <taxon>Streptophyta</taxon>
        <taxon>Embryophyta</taxon>
        <taxon>Tracheophyta</taxon>
        <taxon>Spermatophyta</taxon>
        <taxon>Magnoliopsida</taxon>
        <taxon>Proteales</taxon>
        <taxon>Proteaceae</taxon>
        <taxon>Protea</taxon>
    </lineage>
</organism>
<accession>A0A9Q0K9Q9</accession>
<dbReference type="SMART" id="SM00220">
    <property type="entry name" value="S_TKc"/>
    <property type="match status" value="1"/>
</dbReference>
<dbReference type="InterPro" id="IPR000719">
    <property type="entry name" value="Prot_kinase_dom"/>
</dbReference>
<evidence type="ECO:0000256" key="3">
    <source>
        <dbReference type="ARBA" id="ARBA00022741"/>
    </source>
</evidence>
<evidence type="ECO:0000313" key="10">
    <source>
        <dbReference type="Proteomes" id="UP001141806"/>
    </source>
</evidence>
<dbReference type="GO" id="GO:0005524">
    <property type="term" value="F:ATP binding"/>
    <property type="evidence" value="ECO:0007669"/>
    <property type="project" value="UniProtKB-UniRule"/>
</dbReference>
<dbReference type="Pfam" id="PF07714">
    <property type="entry name" value="PK_Tyr_Ser-Thr"/>
    <property type="match status" value="1"/>
</dbReference>
<protein>
    <recommendedName>
        <fullName evidence="8">Protein kinase domain-containing protein</fullName>
    </recommendedName>
</protein>
<feature type="binding site" evidence="6">
    <location>
        <position position="85"/>
    </location>
    <ligand>
        <name>ATP</name>
        <dbReference type="ChEBI" id="CHEBI:30616"/>
    </ligand>
</feature>
<evidence type="ECO:0000256" key="4">
    <source>
        <dbReference type="ARBA" id="ARBA00022777"/>
    </source>
</evidence>
<sequence length="381" mass="42158">MGYRFCCNAESAAAITFCDLCNGDRNKKKKHHQRRPGNNIRKFSYAELESATGGFSSSSFLGKGSHGTVYRAIIDGGNLMAAVKKTINVAIDSIQNDNINNSPADNEIEILSKIRSHHLVNLLGYCLDLPEKKLLVVELMPNGSLDDLLHSSPRPPGWSQRIRFALQTSKAVETLHSSNPPVIHRDIKSSNVLLDRNWNARLGDFGLAVRGHVDDVRIRCTPPAGTLGYLDPGYDAPENLSTKSDVFSFGILLFEIISGRNAIDMNYCPSSVVDWTLPLIRKGNFTSLYDPRIGPPDDPSVIRELAVLAARCVASDAEKRPAMAAVVGSLRLAWKRVNSISSIWNHIKRRMVKPSLAMCLMRRLTLMVLSRALDIVVEILR</sequence>
<name>A0A9Q0K9Q9_9MAGN</name>
<feature type="domain" description="Protein kinase" evidence="8">
    <location>
        <begin position="55"/>
        <end position="332"/>
    </location>
</feature>
<dbReference type="PROSITE" id="PS00108">
    <property type="entry name" value="PROTEIN_KINASE_ST"/>
    <property type="match status" value="1"/>
</dbReference>
<dbReference type="OrthoDB" id="4062651at2759"/>
<dbReference type="PROSITE" id="PS00107">
    <property type="entry name" value="PROTEIN_KINASE_ATP"/>
    <property type="match status" value="1"/>
</dbReference>
<comment type="similarity">
    <text evidence="7">Belongs to the protein kinase superfamily.</text>
</comment>
<dbReference type="PANTHER" id="PTHR46146">
    <property type="entry name" value="SERINE/THREONINE-PROTEIN KINASE-LIKE PROTEIN CCR4"/>
    <property type="match status" value="1"/>
</dbReference>
<dbReference type="PROSITE" id="PS50011">
    <property type="entry name" value="PROTEIN_KINASE_DOM"/>
    <property type="match status" value="1"/>
</dbReference>
<evidence type="ECO:0000313" key="9">
    <source>
        <dbReference type="EMBL" id="KAJ4966482.1"/>
    </source>
</evidence>
<evidence type="ECO:0000256" key="6">
    <source>
        <dbReference type="PROSITE-ProRule" id="PRU10141"/>
    </source>
</evidence>
<dbReference type="PANTHER" id="PTHR46146:SF23">
    <property type="entry name" value="PROTEIN KINASE DOMAIN-CONTAINING PROTEIN"/>
    <property type="match status" value="1"/>
</dbReference>
<dbReference type="AlphaFoldDB" id="A0A9Q0K9Q9"/>
<keyword evidence="10" id="KW-1185">Reference proteome</keyword>